<keyword evidence="16" id="KW-1185">Reference proteome</keyword>
<accession>A0AAU9X5J7</accession>
<dbReference type="GO" id="GO:0007030">
    <property type="term" value="P:Golgi organization"/>
    <property type="evidence" value="ECO:0007669"/>
    <property type="project" value="TreeGrafter"/>
</dbReference>
<evidence type="ECO:0000313" key="16">
    <source>
        <dbReference type="Proteomes" id="UP001159428"/>
    </source>
</evidence>
<evidence type="ECO:0000256" key="7">
    <source>
        <dbReference type="ARBA" id="ARBA00022679"/>
    </source>
</evidence>
<evidence type="ECO:0000256" key="3">
    <source>
        <dbReference type="ARBA" id="ARBA00004496"/>
    </source>
</evidence>
<dbReference type="InterPro" id="IPR000569">
    <property type="entry name" value="HECT_dom"/>
</dbReference>
<evidence type="ECO:0000256" key="13">
    <source>
        <dbReference type="SAM" id="MobiDB-lite"/>
    </source>
</evidence>
<evidence type="ECO:0000256" key="2">
    <source>
        <dbReference type="ARBA" id="ARBA00004308"/>
    </source>
</evidence>
<dbReference type="SMART" id="SM00119">
    <property type="entry name" value="HECTc"/>
    <property type="match status" value="1"/>
</dbReference>
<dbReference type="PANTHER" id="PTHR11254">
    <property type="entry name" value="HECT DOMAIN UBIQUITIN-PROTEIN LIGASE"/>
    <property type="match status" value="1"/>
</dbReference>
<dbReference type="GO" id="GO:0000209">
    <property type="term" value="P:protein polyubiquitination"/>
    <property type="evidence" value="ECO:0007669"/>
    <property type="project" value="TreeGrafter"/>
</dbReference>
<feature type="active site" description="Glycyl thioester intermediate" evidence="12">
    <location>
        <position position="571"/>
    </location>
</feature>
<evidence type="ECO:0000256" key="12">
    <source>
        <dbReference type="PROSITE-ProRule" id="PRU00104"/>
    </source>
</evidence>
<evidence type="ECO:0000256" key="5">
    <source>
        <dbReference type="ARBA" id="ARBA00012485"/>
    </source>
</evidence>
<dbReference type="SUPFAM" id="SSF56204">
    <property type="entry name" value="Hect, E3 ligase catalytic domain"/>
    <property type="match status" value="2"/>
</dbReference>
<comment type="subcellular location">
    <subcellularLocation>
        <location evidence="3">Cytoplasm</location>
    </subcellularLocation>
    <subcellularLocation>
        <location evidence="2">Endomembrane system</location>
    </subcellularLocation>
</comment>
<comment type="pathway">
    <text evidence="4">Protein modification; protein ubiquitination.</text>
</comment>
<evidence type="ECO:0000256" key="8">
    <source>
        <dbReference type="ARBA" id="ARBA00022737"/>
    </source>
</evidence>
<dbReference type="PANTHER" id="PTHR11254:SF363">
    <property type="entry name" value="E3 UBIQUITIN-PROTEIN LIGASE HACE1"/>
    <property type="match status" value="1"/>
</dbReference>
<dbReference type="EC" id="2.3.2.26" evidence="5"/>
<evidence type="ECO:0000256" key="9">
    <source>
        <dbReference type="ARBA" id="ARBA00022786"/>
    </source>
</evidence>
<reference evidence="15 16" key="1">
    <citation type="submission" date="2022-05" db="EMBL/GenBank/DDBJ databases">
        <authorList>
            <consortium name="Genoscope - CEA"/>
            <person name="William W."/>
        </authorList>
    </citation>
    <scope>NUCLEOTIDE SEQUENCE [LARGE SCALE GENOMIC DNA]</scope>
</reference>
<sequence length="606" mass="68943">MISDGNTHSTPSTNIPVAGPSSSVVDEHRRLFNRQLRVHPYASRRQNRVTSSSHRVQRVPENREKTITRTFVCLAGRDQLTVPTNREKLLLKENGLGEKKLQIPTNASKEQVKEVLYKAFRPLQSCGGFEMLLCADNSRTRLQVVKYGSCNTDELRCLGMGRVYIRPIQVDITLGDIEDDDEHAEECLLCRESIPLLGMRAHMETCRPLSGTEQNSLELPEQPPRSTDQASISHDEAAAFKSEFLSHVKITDYLGGAENYRHTFGNYSNFTGVTPLWSFQIYFRATCDEPVTVLGEFRRKLQRGRMLDLQNDSELCEGKTTEIFVSRYRLFDDAMEEILRNDPPAIDFSVPLEVIFTGEGAQDYGGPRREFLGMVMRDIPDKLFKEEGEGYVIFEKKEALDRKHYYGAGLFLGFSLLQGGPLPTFLAEDQLQRIFKKDDLTNLGEAETQFRVGLERFGLIELLHGKPSLSFLFRKTAVLPMTYPKLVKLLDPIFSDEASNQRQREERTYRLFLNYLKEVSAGRRVDGNISLHSILKFVTGCENEPVLGFQMKPSICFDTNMPSCLPIGNTCISRLTLPIGENVSMTKEEVFSFFDYAFANDYFGRL</sequence>
<dbReference type="GO" id="GO:0000139">
    <property type="term" value="C:Golgi membrane"/>
    <property type="evidence" value="ECO:0007669"/>
    <property type="project" value="TreeGrafter"/>
</dbReference>
<feature type="domain" description="HECT" evidence="14">
    <location>
        <begin position="534"/>
        <end position="606"/>
    </location>
</feature>
<evidence type="ECO:0000256" key="1">
    <source>
        <dbReference type="ARBA" id="ARBA00000885"/>
    </source>
</evidence>
<keyword evidence="8" id="KW-0677">Repeat</keyword>
<feature type="region of interest" description="Disordered" evidence="13">
    <location>
        <begin position="40"/>
        <end position="61"/>
    </location>
</feature>
<feature type="region of interest" description="Disordered" evidence="13">
    <location>
        <begin position="1"/>
        <end position="23"/>
    </location>
</feature>
<name>A0AAU9X5J7_9CNID</name>
<evidence type="ECO:0000256" key="11">
    <source>
        <dbReference type="ARBA" id="ARBA00023136"/>
    </source>
</evidence>
<organism evidence="15 16">
    <name type="scientific">Pocillopora meandrina</name>
    <dbReference type="NCBI Taxonomy" id="46732"/>
    <lineage>
        <taxon>Eukaryota</taxon>
        <taxon>Metazoa</taxon>
        <taxon>Cnidaria</taxon>
        <taxon>Anthozoa</taxon>
        <taxon>Hexacorallia</taxon>
        <taxon>Scleractinia</taxon>
        <taxon>Astrocoeniina</taxon>
        <taxon>Pocilloporidae</taxon>
        <taxon>Pocillopora</taxon>
    </lineage>
</organism>
<evidence type="ECO:0000256" key="4">
    <source>
        <dbReference type="ARBA" id="ARBA00004906"/>
    </source>
</evidence>
<evidence type="ECO:0000256" key="10">
    <source>
        <dbReference type="ARBA" id="ARBA00023043"/>
    </source>
</evidence>
<comment type="caution">
    <text evidence="12">Lacks conserved residue(s) required for the propagation of feature annotation.</text>
</comment>
<gene>
    <name evidence="15" type="ORF">PMEA_00017693</name>
</gene>
<comment type="caution">
    <text evidence="15">The sequence shown here is derived from an EMBL/GenBank/DDBJ whole genome shotgun (WGS) entry which is preliminary data.</text>
</comment>
<proteinExistence type="predicted"/>
<dbReference type="GO" id="GO:0006511">
    <property type="term" value="P:ubiquitin-dependent protein catabolic process"/>
    <property type="evidence" value="ECO:0007669"/>
    <property type="project" value="TreeGrafter"/>
</dbReference>
<dbReference type="InterPro" id="IPR035983">
    <property type="entry name" value="Hect_E3_ubiquitin_ligase"/>
</dbReference>
<dbReference type="PROSITE" id="PS50237">
    <property type="entry name" value="HECT"/>
    <property type="match status" value="2"/>
</dbReference>
<dbReference type="Proteomes" id="UP001159428">
    <property type="component" value="Unassembled WGS sequence"/>
</dbReference>
<keyword evidence="9 12" id="KW-0833">Ubl conjugation pathway</keyword>
<feature type="domain" description="HECT" evidence="14">
    <location>
        <begin position="342"/>
        <end position="379"/>
    </location>
</feature>
<dbReference type="InterPro" id="IPR050409">
    <property type="entry name" value="E3_ubiq-protein_ligase"/>
</dbReference>
<evidence type="ECO:0000256" key="6">
    <source>
        <dbReference type="ARBA" id="ARBA00022490"/>
    </source>
</evidence>
<keyword evidence="11" id="KW-0472">Membrane</keyword>
<keyword evidence="10" id="KW-0040">ANK repeat</keyword>
<evidence type="ECO:0000313" key="15">
    <source>
        <dbReference type="EMBL" id="CAH3136400.1"/>
    </source>
</evidence>
<feature type="region of interest" description="Disordered" evidence="13">
    <location>
        <begin position="211"/>
        <end position="232"/>
    </location>
</feature>
<protein>
    <recommendedName>
        <fullName evidence="5">HECT-type E3 ubiquitin transferase</fullName>
        <ecNumber evidence="5">2.3.2.26</ecNumber>
    </recommendedName>
</protein>
<keyword evidence="6" id="KW-0963">Cytoplasm</keyword>
<dbReference type="Gene3D" id="3.90.1750.10">
    <property type="entry name" value="Hect, E3 ligase catalytic domains"/>
    <property type="match status" value="1"/>
</dbReference>
<dbReference type="AlphaFoldDB" id="A0AAU9X5J7"/>
<comment type="catalytic activity">
    <reaction evidence="1">
        <text>S-ubiquitinyl-[E2 ubiquitin-conjugating enzyme]-L-cysteine + [acceptor protein]-L-lysine = [E2 ubiquitin-conjugating enzyme]-L-cysteine + N(6)-ubiquitinyl-[acceptor protein]-L-lysine.</text>
        <dbReference type="EC" id="2.3.2.26"/>
    </reaction>
</comment>
<dbReference type="GO" id="GO:0061630">
    <property type="term" value="F:ubiquitin protein ligase activity"/>
    <property type="evidence" value="ECO:0007669"/>
    <property type="project" value="UniProtKB-EC"/>
</dbReference>
<dbReference type="GO" id="GO:0061025">
    <property type="term" value="P:membrane fusion"/>
    <property type="evidence" value="ECO:0007669"/>
    <property type="project" value="TreeGrafter"/>
</dbReference>
<dbReference type="Gene3D" id="3.30.2410.10">
    <property type="entry name" value="Hect, E3 ligase catalytic domain"/>
    <property type="match status" value="1"/>
</dbReference>
<evidence type="ECO:0000259" key="14">
    <source>
        <dbReference type="PROSITE" id="PS50237"/>
    </source>
</evidence>
<dbReference type="GO" id="GO:0005634">
    <property type="term" value="C:nucleus"/>
    <property type="evidence" value="ECO:0007669"/>
    <property type="project" value="TreeGrafter"/>
</dbReference>
<keyword evidence="7" id="KW-0808">Transferase</keyword>
<dbReference type="EMBL" id="CALNXJ010000030">
    <property type="protein sequence ID" value="CAH3136400.1"/>
    <property type="molecule type" value="Genomic_DNA"/>
</dbReference>
<dbReference type="Pfam" id="PF00632">
    <property type="entry name" value="HECT"/>
    <property type="match status" value="1"/>
</dbReference>